<dbReference type="InterPro" id="IPR036942">
    <property type="entry name" value="Beta-barrel_TonB_sf"/>
</dbReference>
<dbReference type="EMBL" id="JAJADR010000004">
    <property type="protein sequence ID" value="MCB2409522.1"/>
    <property type="molecule type" value="Genomic_DNA"/>
</dbReference>
<evidence type="ECO:0000259" key="8">
    <source>
        <dbReference type="Pfam" id="PF07715"/>
    </source>
</evidence>
<evidence type="ECO:0000256" key="4">
    <source>
        <dbReference type="ARBA" id="ARBA00022692"/>
    </source>
</evidence>
<evidence type="ECO:0000256" key="5">
    <source>
        <dbReference type="ARBA" id="ARBA00023136"/>
    </source>
</evidence>
<keyword evidence="4" id="KW-0812">Transmembrane</keyword>
<reference evidence="10" key="1">
    <citation type="submission" date="2021-10" db="EMBL/GenBank/DDBJ databases">
        <authorList>
            <person name="Dean J.D."/>
            <person name="Kim M.K."/>
            <person name="Newey C.N."/>
            <person name="Stoker T.S."/>
            <person name="Thompson D.W."/>
            <person name="Grose J.H."/>
        </authorList>
    </citation>
    <scope>NUCLEOTIDE SEQUENCE</scope>
    <source>
        <strain evidence="10">BT178</strain>
    </source>
</reference>
<keyword evidence="5" id="KW-0472">Membrane</keyword>
<dbReference type="Gene3D" id="2.60.40.1120">
    <property type="entry name" value="Carboxypeptidase-like, regulatory domain"/>
    <property type="match status" value="1"/>
</dbReference>
<feature type="chain" id="PRO_5046545102" evidence="7">
    <location>
        <begin position="25"/>
        <end position="1061"/>
    </location>
</feature>
<dbReference type="Pfam" id="PF07715">
    <property type="entry name" value="Plug"/>
    <property type="match status" value="1"/>
</dbReference>
<protein>
    <submittedName>
        <fullName evidence="10">Carboxypeptidase regulatory-like domain-containing protein</fullName>
    </submittedName>
</protein>
<dbReference type="InterPro" id="IPR037066">
    <property type="entry name" value="Plug_dom_sf"/>
</dbReference>
<feature type="domain" description="TonB-dependent transporter Oar-like beta-barrel" evidence="9">
    <location>
        <begin position="243"/>
        <end position="311"/>
    </location>
</feature>
<dbReference type="RefSeq" id="WP_226177231.1">
    <property type="nucleotide sequence ID" value="NZ_JAJADR010000004.1"/>
</dbReference>
<dbReference type="InterPro" id="IPR057601">
    <property type="entry name" value="Oar-like_b-barrel"/>
</dbReference>
<dbReference type="InterPro" id="IPR039426">
    <property type="entry name" value="TonB-dep_rcpt-like"/>
</dbReference>
<keyword evidence="2" id="KW-0813">Transport</keyword>
<dbReference type="Gene3D" id="2.40.170.20">
    <property type="entry name" value="TonB-dependent receptor, beta-barrel domain"/>
    <property type="match status" value="1"/>
</dbReference>
<sequence>MSNLRLRHLVLLLLTLLSARWGMAQSTTAAMGGSITDKDGAELPGATIIAIHGPTNTQYIAPTNSEGRYNIQNMRVGGPYTVRVTYIGYKDISREGVYLSLGQNLRLDINLNEATQQLNEVVVSARRDGIMNASRMGSETRISREQIQRLPTLSRSLNDFVRLTPQANGGGSSSIGGANNRYNNITIDGAVNNDVFGLAPSATPGGQAGTQPIALDAIQEIQVVVSPYDVMLGNFTGGGINAITRSGSNDLSASIYGFGRNQNTIGKSVTEPRTKADKFSNYQTGFRVGGALVRDKVFFFLNGEIARASTPLGFTPGTSASSINPTTLAGIAAYAKQRYGYEVGSADEEVLRTESNKVFARLDFNLSDNNQLTLRHNYVEAFTDNITRSSINFRFGNNGYRFSNVTNSSVAELNSRFGRFSNKLLLSYSRIRDGRVTRGALLPAFSIADNGNTYLFGTERNSALNSLNQDIVEVTDNLTATFGKHTFTLGTHNEGFKFRNLFISDGSGAYTFTSLQNFYADKATRVQAAYATSGDGAAAFKAMQLGFYVQDQYSPIQNLRLTAGLRLDVPVFVDKPAYNPLVENQSAFDKYGDLNTQNVPNGQLLWAPRLGFNYDLNNDAKIQVRGGTGIFTGRVPYVWIANSYSNSGMIQGNLDINNTSYNTSNPATPKYLSTIETNVDRIPTTYSAGASKTAQINVLAKDFKLPQVWRSNLAVDFRLPGDVIATLEGVYSKTLNDIYYQDANLAAPIGNLAGPDKRPVYASGAARRVDANFTNVYVLKNTDQGFRYNLTGQLQKQFGDGLNTSVAYTYGKSKEVNSGFNTTASSNFGFNQIITDPNNPELSFSLNDRRHRVLATAGYTFHYAGDKLATTISAVYEGLSGQPLTYVYGNSTDLNSDGNNGNDLFYIPRDVRDVNEIKLVTTDTRTLAEVQAQLDAFINNDDYLSKHRGEYAQRFSSRLPWTHQLDLRVAQDFNFMAGGKKNTIQVTFDIINATNLLNNDWGHQYSVQNNAIELLRVESTGAGVQPTFSFPKNIATRSNPWDVSSLASRWQGQLGVRYIFN</sequence>
<evidence type="ECO:0000259" key="9">
    <source>
        <dbReference type="Pfam" id="PF25183"/>
    </source>
</evidence>
<feature type="domain" description="TonB-dependent receptor plug" evidence="8">
    <location>
        <begin position="137"/>
        <end position="240"/>
    </location>
</feature>
<feature type="signal peptide" evidence="7">
    <location>
        <begin position="1"/>
        <end position="24"/>
    </location>
</feature>
<keyword evidence="7" id="KW-0732">Signal</keyword>
<dbReference type="Gene3D" id="2.170.130.10">
    <property type="entry name" value="TonB-dependent receptor, plug domain"/>
    <property type="match status" value="1"/>
</dbReference>
<dbReference type="Proteomes" id="UP001165296">
    <property type="component" value="Unassembled WGS sequence"/>
</dbReference>
<dbReference type="PANTHER" id="PTHR30069">
    <property type="entry name" value="TONB-DEPENDENT OUTER MEMBRANE RECEPTOR"/>
    <property type="match status" value="1"/>
</dbReference>
<evidence type="ECO:0000256" key="3">
    <source>
        <dbReference type="ARBA" id="ARBA00022452"/>
    </source>
</evidence>
<evidence type="ECO:0000313" key="11">
    <source>
        <dbReference type="Proteomes" id="UP001165296"/>
    </source>
</evidence>
<evidence type="ECO:0000256" key="1">
    <source>
        <dbReference type="ARBA" id="ARBA00004571"/>
    </source>
</evidence>
<evidence type="ECO:0000256" key="2">
    <source>
        <dbReference type="ARBA" id="ARBA00022448"/>
    </source>
</evidence>
<keyword evidence="6" id="KW-0998">Cell outer membrane</keyword>
<dbReference type="Pfam" id="PF25183">
    <property type="entry name" value="OMP_b-brl_4"/>
    <property type="match status" value="2"/>
</dbReference>
<dbReference type="SUPFAM" id="SSF49464">
    <property type="entry name" value="Carboxypeptidase regulatory domain-like"/>
    <property type="match status" value="1"/>
</dbReference>
<evidence type="ECO:0000313" key="10">
    <source>
        <dbReference type="EMBL" id="MCB2409522.1"/>
    </source>
</evidence>
<dbReference type="InterPro" id="IPR008969">
    <property type="entry name" value="CarboxyPept-like_regulatory"/>
</dbReference>
<organism evidence="10 11">
    <name type="scientific">Hymenobacter lucidus</name>
    <dbReference type="NCBI Taxonomy" id="2880930"/>
    <lineage>
        <taxon>Bacteria</taxon>
        <taxon>Pseudomonadati</taxon>
        <taxon>Bacteroidota</taxon>
        <taxon>Cytophagia</taxon>
        <taxon>Cytophagales</taxon>
        <taxon>Hymenobacteraceae</taxon>
        <taxon>Hymenobacter</taxon>
    </lineage>
</organism>
<name>A0ABS8ATH7_9BACT</name>
<dbReference type="InterPro" id="IPR012910">
    <property type="entry name" value="Plug_dom"/>
</dbReference>
<keyword evidence="3" id="KW-1134">Transmembrane beta strand</keyword>
<evidence type="ECO:0000256" key="6">
    <source>
        <dbReference type="ARBA" id="ARBA00023237"/>
    </source>
</evidence>
<accession>A0ABS8ATH7</accession>
<keyword evidence="11" id="KW-1185">Reference proteome</keyword>
<comment type="subcellular location">
    <subcellularLocation>
        <location evidence="1">Cell outer membrane</location>
        <topology evidence="1">Multi-pass membrane protein</topology>
    </subcellularLocation>
</comment>
<evidence type="ECO:0000256" key="7">
    <source>
        <dbReference type="SAM" id="SignalP"/>
    </source>
</evidence>
<comment type="caution">
    <text evidence="10">The sequence shown here is derived from an EMBL/GenBank/DDBJ whole genome shotgun (WGS) entry which is preliminary data.</text>
</comment>
<gene>
    <name evidence="10" type="ORF">LGH74_16130</name>
</gene>
<dbReference type="PANTHER" id="PTHR30069:SF46">
    <property type="entry name" value="OAR PROTEIN"/>
    <property type="match status" value="1"/>
</dbReference>
<dbReference type="SUPFAM" id="SSF56935">
    <property type="entry name" value="Porins"/>
    <property type="match status" value="1"/>
</dbReference>
<dbReference type="Pfam" id="PF13620">
    <property type="entry name" value="CarboxypepD_reg"/>
    <property type="match status" value="1"/>
</dbReference>
<feature type="domain" description="TonB-dependent transporter Oar-like beta-barrel" evidence="9">
    <location>
        <begin position="320"/>
        <end position="998"/>
    </location>
</feature>
<proteinExistence type="predicted"/>